<proteinExistence type="predicted"/>
<sequence>MSFFTPELQQTPPKTQKVSHSHPFLYSRPLIPLTTDQAPNVSLFTNFALALGGLDSGTWEPRDAWGVIGSADWDGTGREGNGQVKVRKG</sequence>
<dbReference type="Proteomes" id="UP000324222">
    <property type="component" value="Unassembled WGS sequence"/>
</dbReference>
<gene>
    <name evidence="2" type="ORF">E2C01_097637</name>
</gene>
<reference evidence="2" key="1">
    <citation type="submission" date="2019-05" db="EMBL/GenBank/DDBJ databases">
        <title>Another draft genome of Portunus trituberculatus and its Hox gene families provides insights of decapod evolution.</title>
        <authorList>
            <person name="Jeong J.-H."/>
            <person name="Song I."/>
            <person name="Kim S."/>
            <person name="Choi T."/>
            <person name="Kim D."/>
            <person name="Ryu S."/>
            <person name="Kim W."/>
        </authorList>
    </citation>
    <scope>NUCLEOTIDE SEQUENCE [LARGE SCALE GENOMIC DNA]</scope>
    <source>
        <tissue evidence="2">Muscle</tissue>
    </source>
</reference>
<evidence type="ECO:0000313" key="3">
    <source>
        <dbReference type="Proteomes" id="UP000324222"/>
    </source>
</evidence>
<keyword evidence="3" id="KW-1185">Reference proteome</keyword>
<comment type="caution">
    <text evidence="2">The sequence shown here is derived from an EMBL/GenBank/DDBJ whole genome shotgun (WGS) entry which is preliminary data.</text>
</comment>
<protein>
    <submittedName>
        <fullName evidence="2">Uncharacterized protein</fullName>
    </submittedName>
</protein>
<accession>A0A5B7KAH9</accession>
<dbReference type="AlphaFoldDB" id="A0A5B7KAH9"/>
<evidence type="ECO:0000313" key="2">
    <source>
        <dbReference type="EMBL" id="MPD02079.1"/>
    </source>
</evidence>
<feature type="compositionally biased region" description="Polar residues" evidence="1">
    <location>
        <begin position="7"/>
        <end position="18"/>
    </location>
</feature>
<name>A0A5B7KAH9_PORTR</name>
<organism evidence="2 3">
    <name type="scientific">Portunus trituberculatus</name>
    <name type="common">Swimming crab</name>
    <name type="synonym">Neptunus trituberculatus</name>
    <dbReference type="NCBI Taxonomy" id="210409"/>
    <lineage>
        <taxon>Eukaryota</taxon>
        <taxon>Metazoa</taxon>
        <taxon>Ecdysozoa</taxon>
        <taxon>Arthropoda</taxon>
        <taxon>Crustacea</taxon>
        <taxon>Multicrustacea</taxon>
        <taxon>Malacostraca</taxon>
        <taxon>Eumalacostraca</taxon>
        <taxon>Eucarida</taxon>
        <taxon>Decapoda</taxon>
        <taxon>Pleocyemata</taxon>
        <taxon>Brachyura</taxon>
        <taxon>Eubrachyura</taxon>
        <taxon>Portunoidea</taxon>
        <taxon>Portunidae</taxon>
        <taxon>Portuninae</taxon>
        <taxon>Portunus</taxon>
    </lineage>
</organism>
<dbReference type="EMBL" id="VSRR010129829">
    <property type="protein sequence ID" value="MPD02079.1"/>
    <property type="molecule type" value="Genomic_DNA"/>
</dbReference>
<feature type="region of interest" description="Disordered" evidence="1">
    <location>
        <begin position="1"/>
        <end position="21"/>
    </location>
</feature>
<evidence type="ECO:0000256" key="1">
    <source>
        <dbReference type="SAM" id="MobiDB-lite"/>
    </source>
</evidence>